<dbReference type="PROSITE" id="PS51755">
    <property type="entry name" value="OMPR_PHOB"/>
    <property type="match status" value="1"/>
</dbReference>
<reference evidence="6" key="1">
    <citation type="submission" date="2023-07" db="EMBL/GenBank/DDBJ databases">
        <title>Novel species in the genus Lipingzhangella isolated from Sambhar Salt Lake.</title>
        <authorList>
            <person name="Jiya N."/>
            <person name="Kajale S."/>
            <person name="Sharma A."/>
        </authorList>
    </citation>
    <scope>NUCLEOTIDE SEQUENCE [LARGE SCALE GENOMIC DNA]</scope>
    <source>
        <strain evidence="6">LS1_29</strain>
    </source>
</reference>
<dbReference type="InterPro" id="IPR036388">
    <property type="entry name" value="WH-like_DNA-bd_sf"/>
</dbReference>
<accession>A0ABU2H8D8</accession>
<gene>
    <name evidence="5" type="ORF">RIF23_12415</name>
</gene>
<dbReference type="InterPro" id="IPR016032">
    <property type="entry name" value="Sig_transdc_resp-reg_C-effctor"/>
</dbReference>
<dbReference type="Proteomes" id="UP001250214">
    <property type="component" value="Unassembled WGS sequence"/>
</dbReference>
<feature type="DNA-binding region" description="OmpR/PhoB-type" evidence="2">
    <location>
        <begin position="155"/>
        <end position="253"/>
    </location>
</feature>
<dbReference type="EMBL" id="JAVLVT010000005">
    <property type="protein sequence ID" value="MDS1271100.1"/>
    <property type="molecule type" value="Genomic_DNA"/>
</dbReference>
<feature type="region of interest" description="Disordered" evidence="3">
    <location>
        <begin position="135"/>
        <end position="156"/>
    </location>
</feature>
<dbReference type="SMART" id="SM00862">
    <property type="entry name" value="Trans_reg_C"/>
    <property type="match status" value="1"/>
</dbReference>
<keyword evidence="1 2" id="KW-0238">DNA-binding</keyword>
<feature type="region of interest" description="Disordered" evidence="3">
    <location>
        <begin position="253"/>
        <end position="272"/>
    </location>
</feature>
<feature type="domain" description="OmpR/PhoB-type" evidence="4">
    <location>
        <begin position="155"/>
        <end position="253"/>
    </location>
</feature>
<keyword evidence="6" id="KW-1185">Reference proteome</keyword>
<evidence type="ECO:0000256" key="2">
    <source>
        <dbReference type="PROSITE-ProRule" id="PRU01091"/>
    </source>
</evidence>
<evidence type="ECO:0000256" key="1">
    <source>
        <dbReference type="ARBA" id="ARBA00023125"/>
    </source>
</evidence>
<name>A0ABU2H8D8_9ACTN</name>
<evidence type="ECO:0000313" key="6">
    <source>
        <dbReference type="Proteomes" id="UP001250214"/>
    </source>
</evidence>
<dbReference type="RefSeq" id="WP_310912646.1">
    <property type="nucleotide sequence ID" value="NZ_JAVLVT010000005.1"/>
</dbReference>
<feature type="region of interest" description="Disordered" evidence="3">
    <location>
        <begin position="86"/>
        <end position="106"/>
    </location>
</feature>
<dbReference type="PANTHER" id="PTHR48111:SF36">
    <property type="entry name" value="TRANSCRIPTIONAL REGULATORY PROTEIN CUTR"/>
    <property type="match status" value="1"/>
</dbReference>
<dbReference type="SUPFAM" id="SSF46894">
    <property type="entry name" value="C-terminal effector domain of the bipartite response regulators"/>
    <property type="match status" value="1"/>
</dbReference>
<dbReference type="InterPro" id="IPR001867">
    <property type="entry name" value="OmpR/PhoB-type_DNA-bd"/>
</dbReference>
<feature type="compositionally biased region" description="Polar residues" evidence="3">
    <location>
        <begin position="254"/>
        <end position="264"/>
    </location>
</feature>
<proteinExistence type="predicted"/>
<dbReference type="InterPro" id="IPR039420">
    <property type="entry name" value="WalR-like"/>
</dbReference>
<protein>
    <submittedName>
        <fullName evidence="5">Winged helix-turn-helix domain-containing protein</fullName>
    </submittedName>
</protein>
<feature type="compositionally biased region" description="Basic residues" evidence="3">
    <location>
        <begin position="86"/>
        <end position="96"/>
    </location>
</feature>
<dbReference type="PANTHER" id="PTHR48111">
    <property type="entry name" value="REGULATOR OF RPOS"/>
    <property type="match status" value="1"/>
</dbReference>
<comment type="caution">
    <text evidence="5">The sequence shown here is derived from an EMBL/GenBank/DDBJ whole genome shotgun (WGS) entry which is preliminary data.</text>
</comment>
<dbReference type="Gene3D" id="1.10.10.10">
    <property type="entry name" value="Winged helix-like DNA-binding domain superfamily/Winged helix DNA-binding domain"/>
    <property type="match status" value="1"/>
</dbReference>
<evidence type="ECO:0000313" key="5">
    <source>
        <dbReference type="EMBL" id="MDS1271100.1"/>
    </source>
</evidence>
<evidence type="ECO:0000256" key="3">
    <source>
        <dbReference type="SAM" id="MobiDB-lite"/>
    </source>
</evidence>
<dbReference type="CDD" id="cd00383">
    <property type="entry name" value="trans_reg_C"/>
    <property type="match status" value="1"/>
</dbReference>
<sequence>MTTPRLLLIAAHQVAEDGQPLVEALATHQVTAWASPDVAEGMAWIGPLRPDVVVLGCAVADPPLRRVVSLVRAEVGVAVVVGVHSQRSHQHRHRAHRDGSGGGDTGMAALAAGASATLACPFAAGDLARIAHSTVRARDEEAGPTTPPALPDGTRGVLRHGPLELDPGGIRAWIDGYRVDLTHREFELLYHLVLNCGRVVPRREVWSAVWGRRTCGSSDTIGLYVRRLRAKLAVGTAPLTIRTVRGSGYVLTAAQGSPEGSQPHGTPGCGHT</sequence>
<dbReference type="Pfam" id="PF00486">
    <property type="entry name" value="Trans_reg_C"/>
    <property type="match status" value="1"/>
</dbReference>
<organism evidence="5 6">
    <name type="scientific">Lipingzhangella rawalii</name>
    <dbReference type="NCBI Taxonomy" id="2055835"/>
    <lineage>
        <taxon>Bacteria</taxon>
        <taxon>Bacillati</taxon>
        <taxon>Actinomycetota</taxon>
        <taxon>Actinomycetes</taxon>
        <taxon>Streptosporangiales</taxon>
        <taxon>Nocardiopsidaceae</taxon>
        <taxon>Lipingzhangella</taxon>
    </lineage>
</organism>
<evidence type="ECO:0000259" key="4">
    <source>
        <dbReference type="PROSITE" id="PS51755"/>
    </source>
</evidence>